<name>A0A6A7BG45_9PLEO</name>
<dbReference type="AlphaFoldDB" id="A0A6A7BG45"/>
<dbReference type="EMBL" id="MU006292">
    <property type="protein sequence ID" value="KAF2854496.1"/>
    <property type="molecule type" value="Genomic_DNA"/>
</dbReference>
<keyword evidence="3" id="KW-1185">Reference proteome</keyword>
<evidence type="ECO:0000313" key="2">
    <source>
        <dbReference type="EMBL" id="KAF2854496.1"/>
    </source>
</evidence>
<accession>A0A6A7BG45</accession>
<feature type="region of interest" description="Disordered" evidence="1">
    <location>
        <begin position="75"/>
        <end position="96"/>
    </location>
</feature>
<evidence type="ECO:0000256" key="1">
    <source>
        <dbReference type="SAM" id="MobiDB-lite"/>
    </source>
</evidence>
<evidence type="ECO:0000313" key="3">
    <source>
        <dbReference type="Proteomes" id="UP000799423"/>
    </source>
</evidence>
<proteinExistence type="predicted"/>
<organism evidence="2 3">
    <name type="scientific">Plenodomus tracheiphilus IPT5</name>
    <dbReference type="NCBI Taxonomy" id="1408161"/>
    <lineage>
        <taxon>Eukaryota</taxon>
        <taxon>Fungi</taxon>
        <taxon>Dikarya</taxon>
        <taxon>Ascomycota</taxon>
        <taxon>Pezizomycotina</taxon>
        <taxon>Dothideomycetes</taxon>
        <taxon>Pleosporomycetidae</taxon>
        <taxon>Pleosporales</taxon>
        <taxon>Pleosporineae</taxon>
        <taxon>Leptosphaeriaceae</taxon>
        <taxon>Plenodomus</taxon>
    </lineage>
</organism>
<dbReference type="Proteomes" id="UP000799423">
    <property type="component" value="Unassembled WGS sequence"/>
</dbReference>
<reference evidence="2" key="1">
    <citation type="submission" date="2020-01" db="EMBL/GenBank/DDBJ databases">
        <authorList>
            <consortium name="DOE Joint Genome Institute"/>
            <person name="Haridas S."/>
            <person name="Albert R."/>
            <person name="Binder M."/>
            <person name="Bloem J."/>
            <person name="Labutti K."/>
            <person name="Salamov A."/>
            <person name="Andreopoulos B."/>
            <person name="Baker S.E."/>
            <person name="Barry K."/>
            <person name="Bills G."/>
            <person name="Bluhm B.H."/>
            <person name="Cannon C."/>
            <person name="Castanera R."/>
            <person name="Culley D.E."/>
            <person name="Daum C."/>
            <person name="Ezra D."/>
            <person name="Gonzalez J.B."/>
            <person name="Henrissat B."/>
            <person name="Kuo A."/>
            <person name="Liang C."/>
            <person name="Lipzen A."/>
            <person name="Lutzoni F."/>
            <person name="Magnuson J."/>
            <person name="Mondo S."/>
            <person name="Nolan M."/>
            <person name="Ohm R."/>
            <person name="Pangilinan J."/>
            <person name="Park H.-J."/>
            <person name="Ramirez L."/>
            <person name="Alfaro M."/>
            <person name="Sun H."/>
            <person name="Tritt A."/>
            <person name="Yoshinaga Y."/>
            <person name="Zwiers L.-H."/>
            <person name="Turgeon B.G."/>
            <person name="Goodwin S.B."/>
            <person name="Spatafora J.W."/>
            <person name="Crous P.W."/>
            <person name="Grigoriev I.V."/>
        </authorList>
    </citation>
    <scope>NUCLEOTIDE SEQUENCE</scope>
    <source>
        <strain evidence="2">IPT5</strain>
    </source>
</reference>
<protein>
    <submittedName>
        <fullName evidence="2">Uncharacterized protein</fullName>
    </submittedName>
</protein>
<sequence>MPLSHRVFLRPMSSVPVRERGSTSALQRLSALFRSHYLIRSFLFIHMAVVWTITGSGTKNFSLLRSNWRWPMSGSQRDLNASGPPDVVSTHAKVAT</sequence>
<gene>
    <name evidence="2" type="ORF">T440DRAFT_464653</name>
</gene>